<dbReference type="AlphaFoldDB" id="B5YKH1"/>
<gene>
    <name evidence="1" type="ordered locus">THEYE_A0899</name>
</gene>
<sequence>MTDFDFFDILFLMKKLIFFLIFILAFSSNVYAFDRKGFSPTAPFSVISTFSAESPKQNQVAIDFNFELTNDPDIKRTNLNLSYGLTDKVEVIANLPYNISYHNSINGNGAEDINFGFKHRVIDETTYLPAFAYMLYVSGDFGNEDFSTEGGRGGGLIVTKKLGPVKAHGNLIYFKPEKEGLKETWNLNIGSELKVSYNSSILFEIIGRKAIDKNKIDLLEWRLGYRVRVTNFSYTTVSTGFDIKNRTPDVRFMFGISLVLPGEKHTLKRIVKDID</sequence>
<keyword evidence="2" id="KW-1185">Reference proteome</keyword>
<name>B5YKH1_THEYD</name>
<dbReference type="OrthoDB" id="9791510at2"/>
<dbReference type="Proteomes" id="UP000000718">
    <property type="component" value="Chromosome"/>
</dbReference>
<evidence type="ECO:0000313" key="2">
    <source>
        <dbReference type="Proteomes" id="UP000000718"/>
    </source>
</evidence>
<accession>B5YKH1</accession>
<reference evidence="2" key="1">
    <citation type="submission" date="2008-08" db="EMBL/GenBank/DDBJ databases">
        <title>The complete genome sequence of Thermodesulfovibrio yellowstonii strain ATCC 51303 / DSM 11347 / YP87.</title>
        <authorList>
            <person name="Dodson R.J."/>
            <person name="Durkin A.S."/>
            <person name="Wu M."/>
            <person name="Eisen J."/>
            <person name="Sutton G."/>
        </authorList>
    </citation>
    <scope>NUCLEOTIDE SEQUENCE [LARGE SCALE GENOMIC DNA]</scope>
    <source>
        <strain evidence="2">ATCC 51303 / DSM 11347 / YP87</strain>
    </source>
</reference>
<protein>
    <submittedName>
        <fullName evidence="1">Uncharacterized protein</fullName>
    </submittedName>
</protein>
<evidence type="ECO:0000313" key="1">
    <source>
        <dbReference type="EMBL" id="ACI20631.1"/>
    </source>
</evidence>
<dbReference type="HOGENOM" id="CLU_1011694_0_0_0"/>
<proteinExistence type="predicted"/>
<dbReference type="STRING" id="289376.THEYE_A0899"/>
<reference evidence="1 2" key="2">
    <citation type="journal article" date="2015" name="Genome Announc.">
        <title>Genome Sequence of the Sulfate-Reducing Thermophilic Bacterium Thermodesulfovibrio yellowstonii Strain DSM 11347T (Phylum Nitrospirae).</title>
        <authorList>
            <person name="Bhatnagar S."/>
            <person name="Badger J.H."/>
            <person name="Madupu R."/>
            <person name="Khouri H.M."/>
            <person name="O'Connor E.M."/>
            <person name="Robb F.T."/>
            <person name="Ward N.L."/>
            <person name="Eisen J.A."/>
        </authorList>
    </citation>
    <scope>NUCLEOTIDE SEQUENCE [LARGE SCALE GENOMIC DNA]</scope>
    <source>
        <strain evidence="2">ATCC 51303 / DSM 11347 / YP87</strain>
    </source>
</reference>
<dbReference type="PATRIC" id="fig|289376.4.peg.886"/>
<dbReference type="EnsemblBacteria" id="ACI20631">
    <property type="protein sequence ID" value="ACI20631"/>
    <property type="gene ID" value="THEYE_A0899"/>
</dbReference>
<organism evidence="1 2">
    <name type="scientific">Thermodesulfovibrio yellowstonii (strain ATCC 51303 / DSM 11347 / YP87)</name>
    <dbReference type="NCBI Taxonomy" id="289376"/>
    <lineage>
        <taxon>Bacteria</taxon>
        <taxon>Pseudomonadati</taxon>
        <taxon>Nitrospirota</taxon>
        <taxon>Thermodesulfovibrionia</taxon>
        <taxon>Thermodesulfovibrionales</taxon>
        <taxon>Thermodesulfovibrionaceae</taxon>
        <taxon>Thermodesulfovibrio</taxon>
    </lineage>
</organism>
<dbReference type="EMBL" id="CP001147">
    <property type="protein sequence ID" value="ACI20631.1"/>
    <property type="molecule type" value="Genomic_DNA"/>
</dbReference>
<dbReference type="KEGG" id="tye:THEYE_A0899"/>
<dbReference type="InParanoid" id="B5YKH1"/>